<accession>A0A4P6Q791</accession>
<sequence>MSLQSLALSEVHPEPGDHSEDDDGADAALAFRPVVDLDSGAVLAVDADLRGADGRRRAEWSADPASVAERLSRLVRGATSRESLLPLVLPMPAQALATDPEILHRFEDTLRRCGRRPRDVTVMLGPDLPQVQREPLVRGIARLREQGFRCALGTAAVPPDLLLETSPFLLRLDSGIVAGLPDDARLASLVDGLARIGHGAGVFCMAAGVTSDQQVHRLREAGVRLAQGPLFADQDWAPGDRVAPVPATSLEPAGAHGDSGPPVTEFTTPPVAMNTEATAEEVLDTFSADTALNSVVLIDHRDRPVAVIDRARFLLAVTGPYGHALHAKRPAHRLADTPRTVPRNYRAMAALRAAGTDRERVYDDLITVNEFGQCTGIVHVGDLIQSLARDAQSG</sequence>
<dbReference type="PROSITE" id="PS51371">
    <property type="entry name" value="CBS"/>
    <property type="match status" value="1"/>
</dbReference>
<dbReference type="OrthoDB" id="1673646at2"/>
<dbReference type="AlphaFoldDB" id="A0A4P6Q791"/>
<feature type="region of interest" description="Disordered" evidence="2">
    <location>
        <begin position="1"/>
        <end position="24"/>
    </location>
</feature>
<dbReference type="SUPFAM" id="SSF141868">
    <property type="entry name" value="EAL domain-like"/>
    <property type="match status" value="1"/>
</dbReference>
<dbReference type="SMART" id="SM00052">
    <property type="entry name" value="EAL"/>
    <property type="match status" value="1"/>
</dbReference>
<name>A0A4P6Q791_9ACTN</name>
<evidence type="ECO:0000256" key="1">
    <source>
        <dbReference type="PROSITE-ProRule" id="PRU00703"/>
    </source>
</evidence>
<dbReference type="InterPro" id="IPR001633">
    <property type="entry name" value="EAL_dom"/>
</dbReference>
<gene>
    <name evidence="4" type="ORF">EKD16_15135</name>
</gene>
<organism evidence="4 5">
    <name type="scientific">Streptomonospora litoralis</name>
    <dbReference type="NCBI Taxonomy" id="2498135"/>
    <lineage>
        <taxon>Bacteria</taxon>
        <taxon>Bacillati</taxon>
        <taxon>Actinomycetota</taxon>
        <taxon>Actinomycetes</taxon>
        <taxon>Streptosporangiales</taxon>
        <taxon>Nocardiopsidaceae</taxon>
        <taxon>Streptomonospora</taxon>
    </lineage>
</organism>
<feature type="domain" description="CBS" evidence="3">
    <location>
        <begin position="266"/>
        <end position="325"/>
    </location>
</feature>
<dbReference type="RefSeq" id="WP_131098915.1">
    <property type="nucleotide sequence ID" value="NZ_CP036455.1"/>
</dbReference>
<dbReference type="SUPFAM" id="SSF54631">
    <property type="entry name" value="CBS-domain pair"/>
    <property type="match status" value="1"/>
</dbReference>
<dbReference type="Gene3D" id="3.20.20.450">
    <property type="entry name" value="EAL domain"/>
    <property type="match status" value="1"/>
</dbReference>
<dbReference type="KEGG" id="strr:EKD16_15135"/>
<reference evidence="4 5" key="1">
    <citation type="submission" date="2019-02" db="EMBL/GenBank/DDBJ databases">
        <authorList>
            <person name="Khodamoradi S."/>
            <person name="Hahnke R.L."/>
            <person name="Kaempfer P."/>
            <person name="Schumann P."/>
            <person name="Rohde M."/>
            <person name="Steinert M."/>
            <person name="Luzhetskyy A."/>
            <person name="Wink J."/>
            <person name="Ruckert C."/>
        </authorList>
    </citation>
    <scope>NUCLEOTIDE SEQUENCE [LARGE SCALE GENOMIC DNA]</scope>
    <source>
        <strain evidence="4 5">M2</strain>
    </source>
</reference>
<dbReference type="InterPro" id="IPR000644">
    <property type="entry name" value="CBS_dom"/>
</dbReference>
<proteinExistence type="predicted"/>
<dbReference type="EMBL" id="CP036455">
    <property type="protein sequence ID" value="QBI54804.1"/>
    <property type="molecule type" value="Genomic_DNA"/>
</dbReference>
<protein>
    <submittedName>
        <fullName evidence="4">EAL domain protein</fullName>
    </submittedName>
</protein>
<dbReference type="Proteomes" id="UP000292235">
    <property type="component" value="Chromosome"/>
</dbReference>
<dbReference type="Pfam" id="PF00563">
    <property type="entry name" value="EAL"/>
    <property type="match status" value="1"/>
</dbReference>
<dbReference type="InterPro" id="IPR035919">
    <property type="entry name" value="EAL_sf"/>
</dbReference>
<keyword evidence="5" id="KW-1185">Reference proteome</keyword>
<evidence type="ECO:0000259" key="3">
    <source>
        <dbReference type="PROSITE" id="PS51371"/>
    </source>
</evidence>
<keyword evidence="1" id="KW-0129">CBS domain</keyword>
<dbReference type="InterPro" id="IPR046342">
    <property type="entry name" value="CBS_dom_sf"/>
</dbReference>
<evidence type="ECO:0000313" key="4">
    <source>
        <dbReference type="EMBL" id="QBI54804.1"/>
    </source>
</evidence>
<evidence type="ECO:0000256" key="2">
    <source>
        <dbReference type="SAM" id="MobiDB-lite"/>
    </source>
</evidence>
<evidence type="ECO:0000313" key="5">
    <source>
        <dbReference type="Proteomes" id="UP000292235"/>
    </source>
</evidence>